<evidence type="ECO:0000256" key="2">
    <source>
        <dbReference type="ARBA" id="ARBA00012925"/>
    </source>
</evidence>
<comment type="similarity">
    <text evidence="1">Belongs to the alpha-carbonic anhydrase family.</text>
</comment>
<feature type="compositionally biased region" description="Low complexity" evidence="7">
    <location>
        <begin position="166"/>
        <end position="191"/>
    </location>
</feature>
<keyword evidence="3" id="KW-0479">Metal-binding</keyword>
<feature type="signal peptide" evidence="8">
    <location>
        <begin position="1"/>
        <end position="32"/>
    </location>
</feature>
<evidence type="ECO:0000256" key="5">
    <source>
        <dbReference type="ARBA" id="ARBA00023239"/>
    </source>
</evidence>
<dbReference type="RefSeq" id="WP_119013620.1">
    <property type="nucleotide sequence ID" value="NZ_QXNC01000020.1"/>
</dbReference>
<evidence type="ECO:0000256" key="6">
    <source>
        <dbReference type="ARBA" id="ARBA00048348"/>
    </source>
</evidence>
<dbReference type="GO" id="GO:0008270">
    <property type="term" value="F:zinc ion binding"/>
    <property type="evidence" value="ECO:0007669"/>
    <property type="project" value="InterPro"/>
</dbReference>
<evidence type="ECO:0000256" key="7">
    <source>
        <dbReference type="SAM" id="MobiDB-lite"/>
    </source>
</evidence>
<keyword evidence="11" id="KW-1185">Reference proteome</keyword>
<dbReference type="Pfam" id="PF00194">
    <property type="entry name" value="Carb_anhydrase"/>
    <property type="match status" value="1"/>
</dbReference>
<feature type="region of interest" description="Disordered" evidence="7">
    <location>
        <begin position="225"/>
        <end position="245"/>
    </location>
</feature>
<evidence type="ECO:0000313" key="11">
    <source>
        <dbReference type="Proteomes" id="UP000295182"/>
    </source>
</evidence>
<dbReference type="InterPro" id="IPR041891">
    <property type="entry name" value="Alpha_CA_prokaryot-like"/>
</dbReference>
<comment type="catalytic activity">
    <reaction evidence="6">
        <text>hydrogencarbonate + H(+) = CO2 + H2O</text>
        <dbReference type="Rhea" id="RHEA:10748"/>
        <dbReference type="ChEBI" id="CHEBI:15377"/>
        <dbReference type="ChEBI" id="CHEBI:15378"/>
        <dbReference type="ChEBI" id="CHEBI:16526"/>
        <dbReference type="ChEBI" id="CHEBI:17544"/>
        <dbReference type="EC" id="4.2.1.1"/>
    </reaction>
</comment>
<evidence type="ECO:0000256" key="1">
    <source>
        <dbReference type="ARBA" id="ARBA00010718"/>
    </source>
</evidence>
<dbReference type="AlphaFoldDB" id="A0A4R2N4U8"/>
<comment type="caution">
    <text evidence="10">The sequence shown here is derived from an EMBL/GenBank/DDBJ whole genome shotgun (WGS) entry which is preliminary data.</text>
</comment>
<keyword evidence="5" id="KW-0456">Lyase</keyword>
<evidence type="ECO:0000313" key="10">
    <source>
        <dbReference type="EMBL" id="TCP15872.1"/>
    </source>
</evidence>
<dbReference type="PANTHER" id="PTHR18952:SF265">
    <property type="entry name" value="CARBONIC ANHYDRASE"/>
    <property type="match status" value="1"/>
</dbReference>
<organism evidence="10 11">
    <name type="scientific">Simplicispira metamorpha</name>
    <dbReference type="NCBI Taxonomy" id="80881"/>
    <lineage>
        <taxon>Bacteria</taxon>
        <taxon>Pseudomonadati</taxon>
        <taxon>Pseudomonadota</taxon>
        <taxon>Betaproteobacteria</taxon>
        <taxon>Burkholderiales</taxon>
        <taxon>Comamonadaceae</taxon>
        <taxon>Simplicispira</taxon>
    </lineage>
</organism>
<dbReference type="InterPro" id="IPR023561">
    <property type="entry name" value="Carbonic_anhydrase_a-class"/>
</dbReference>
<dbReference type="InterPro" id="IPR001148">
    <property type="entry name" value="CA_dom"/>
</dbReference>
<dbReference type="SMART" id="SM01057">
    <property type="entry name" value="Carb_anhydrase"/>
    <property type="match status" value="1"/>
</dbReference>
<keyword evidence="8" id="KW-0732">Signal</keyword>
<dbReference type="InterPro" id="IPR036398">
    <property type="entry name" value="CA_dom_sf"/>
</dbReference>
<reference evidence="10 11" key="1">
    <citation type="submission" date="2019-03" db="EMBL/GenBank/DDBJ databases">
        <title>Genomic Encyclopedia of Type Strains, Phase IV (KMG-IV): sequencing the most valuable type-strain genomes for metagenomic binning, comparative biology and taxonomic classification.</title>
        <authorList>
            <person name="Goeker M."/>
        </authorList>
    </citation>
    <scope>NUCLEOTIDE SEQUENCE [LARGE SCALE GENOMIC DNA]</scope>
    <source>
        <strain evidence="10 11">DSM 1837</strain>
    </source>
</reference>
<gene>
    <name evidence="10" type="ORF">EV674_12364</name>
</gene>
<dbReference type="GO" id="GO:0004089">
    <property type="term" value="F:carbonate dehydratase activity"/>
    <property type="evidence" value="ECO:0007669"/>
    <property type="project" value="UniProtKB-EC"/>
</dbReference>
<evidence type="ECO:0000256" key="3">
    <source>
        <dbReference type="ARBA" id="ARBA00022723"/>
    </source>
</evidence>
<dbReference type="OrthoDB" id="5327615at2"/>
<feature type="compositionally biased region" description="Pro residues" evidence="7">
    <location>
        <begin position="155"/>
        <end position="165"/>
    </location>
</feature>
<accession>A0A4R2N4U8</accession>
<evidence type="ECO:0000256" key="8">
    <source>
        <dbReference type="SAM" id="SignalP"/>
    </source>
</evidence>
<dbReference type="Gene3D" id="3.10.200.10">
    <property type="entry name" value="Alpha carbonic anhydrase"/>
    <property type="match status" value="1"/>
</dbReference>
<evidence type="ECO:0000259" key="9">
    <source>
        <dbReference type="PROSITE" id="PS51144"/>
    </source>
</evidence>
<name>A0A4R2N4U8_9BURK</name>
<keyword evidence="4" id="KW-0862">Zinc</keyword>
<dbReference type="PROSITE" id="PS51144">
    <property type="entry name" value="ALPHA_CA_2"/>
    <property type="match status" value="1"/>
</dbReference>
<dbReference type="CDD" id="cd03124">
    <property type="entry name" value="alpha_CA_prokaryotic_like"/>
    <property type="match status" value="1"/>
</dbReference>
<feature type="region of interest" description="Disordered" evidence="7">
    <location>
        <begin position="132"/>
        <end position="200"/>
    </location>
</feature>
<proteinExistence type="inferred from homology"/>
<dbReference type="EC" id="4.2.1.1" evidence="2"/>
<sequence length="463" mass="47974">MKPAPPLHTRALRLACQALCLAGLAHSATAQAAAATPAAPPAPLRLDSPEERALLIERINAALERTNQKHTPRPRGRAAATAVRTIPSVTVQVPAAPKPAPVRARKKGNGAATAAAATAALAATAAIANTAADQAQPTDSAPPADAGAPNSAAMPPTPAPAPEPTPVQAQTAATPAPAAPAATTAASTPAPTTAPPVVQPPAANALSASRQELMARAAALAAALAPTPAPPPADPATVPWSYQGETGPQAWGQLHPAFATCAQGQRQSPLHITAADTVAGPADPLRPGAQVFSGTLMHTGKAIELEVEGIQTLVLRGRPWQLHSVQFHHPAEEKIHHQNFPMATDLVYHGPEGQMAVLSVPMQLGTPNPFLAKIWTHMPLDRADSVRLPPGQLQVQELLPRDLRYYQYLGSLTTPPCTEGVLRLVLKTPVSISPEQLRLLARLAPANARPAQATHGRLVREAQ</sequence>
<feature type="chain" id="PRO_5020983242" description="carbonic anhydrase" evidence="8">
    <location>
        <begin position="33"/>
        <end position="463"/>
    </location>
</feature>
<evidence type="ECO:0000256" key="4">
    <source>
        <dbReference type="ARBA" id="ARBA00022833"/>
    </source>
</evidence>
<dbReference type="SUPFAM" id="SSF51069">
    <property type="entry name" value="Carbonic anhydrase"/>
    <property type="match status" value="1"/>
</dbReference>
<protein>
    <recommendedName>
        <fullName evidence="2">carbonic anhydrase</fullName>
        <ecNumber evidence="2">4.2.1.1</ecNumber>
    </recommendedName>
</protein>
<dbReference type="Proteomes" id="UP000295182">
    <property type="component" value="Unassembled WGS sequence"/>
</dbReference>
<feature type="domain" description="Alpha-carbonic anhydrase" evidence="9">
    <location>
        <begin position="238"/>
        <end position="463"/>
    </location>
</feature>
<dbReference type="PANTHER" id="PTHR18952">
    <property type="entry name" value="CARBONIC ANHYDRASE"/>
    <property type="match status" value="1"/>
</dbReference>
<dbReference type="EMBL" id="SLXH01000023">
    <property type="protein sequence ID" value="TCP15872.1"/>
    <property type="molecule type" value="Genomic_DNA"/>
</dbReference>